<keyword evidence="3" id="KW-1185">Reference proteome</keyword>
<feature type="transmembrane region" description="Helical" evidence="1">
    <location>
        <begin position="12"/>
        <end position="33"/>
    </location>
</feature>
<dbReference type="Proteomes" id="UP000494106">
    <property type="component" value="Unassembled WGS sequence"/>
</dbReference>
<sequence>MIFWSYRSKPNMGNVVFSIIWLIILIFVGFWIAGIAAGLYIILIPFSVCIEPLTGLTDFLLKVVQFPRTCAERMMSGSGFN</sequence>
<accession>A0A8S0ZMU8</accession>
<keyword evidence="1" id="KW-0472">Membrane</keyword>
<keyword evidence="1" id="KW-1133">Transmembrane helix</keyword>
<comment type="caution">
    <text evidence="2">The sequence shown here is derived from an EMBL/GenBank/DDBJ whole genome shotgun (WGS) entry which is preliminary data.</text>
</comment>
<feature type="transmembrane region" description="Helical" evidence="1">
    <location>
        <begin position="39"/>
        <end position="61"/>
    </location>
</feature>
<keyword evidence="1" id="KW-0812">Transmembrane</keyword>
<dbReference type="EMBL" id="CADEBC010000485">
    <property type="protein sequence ID" value="CAB3235570.1"/>
    <property type="molecule type" value="Genomic_DNA"/>
</dbReference>
<evidence type="ECO:0008006" key="4">
    <source>
        <dbReference type="Google" id="ProtNLM"/>
    </source>
</evidence>
<proteinExistence type="predicted"/>
<evidence type="ECO:0000313" key="3">
    <source>
        <dbReference type="Proteomes" id="UP000494106"/>
    </source>
</evidence>
<protein>
    <recommendedName>
        <fullName evidence="4">Inner membrane component domain-containing protein</fullName>
    </recommendedName>
</protein>
<dbReference type="PANTHER" id="PTHR39948">
    <property type="entry name" value="GEO11419P1"/>
    <property type="match status" value="1"/>
</dbReference>
<name>A0A8S0ZMU8_ARCPL</name>
<dbReference type="PANTHER" id="PTHR39948:SF1">
    <property type="entry name" value="GEO11419P1"/>
    <property type="match status" value="1"/>
</dbReference>
<dbReference type="OrthoDB" id="8912589at2759"/>
<organism evidence="2 3">
    <name type="scientific">Arctia plantaginis</name>
    <name type="common">Wood tiger moth</name>
    <name type="synonym">Phalaena plantaginis</name>
    <dbReference type="NCBI Taxonomy" id="874455"/>
    <lineage>
        <taxon>Eukaryota</taxon>
        <taxon>Metazoa</taxon>
        <taxon>Ecdysozoa</taxon>
        <taxon>Arthropoda</taxon>
        <taxon>Hexapoda</taxon>
        <taxon>Insecta</taxon>
        <taxon>Pterygota</taxon>
        <taxon>Neoptera</taxon>
        <taxon>Endopterygota</taxon>
        <taxon>Lepidoptera</taxon>
        <taxon>Glossata</taxon>
        <taxon>Ditrysia</taxon>
        <taxon>Noctuoidea</taxon>
        <taxon>Erebidae</taxon>
        <taxon>Arctiinae</taxon>
        <taxon>Arctia</taxon>
    </lineage>
</organism>
<dbReference type="AlphaFoldDB" id="A0A8S0ZMU8"/>
<evidence type="ECO:0000313" key="2">
    <source>
        <dbReference type="EMBL" id="CAB3235570.1"/>
    </source>
</evidence>
<evidence type="ECO:0000256" key="1">
    <source>
        <dbReference type="SAM" id="Phobius"/>
    </source>
</evidence>
<reference evidence="2 3" key="1">
    <citation type="submission" date="2020-04" db="EMBL/GenBank/DDBJ databases">
        <authorList>
            <person name="Wallbank WR R."/>
            <person name="Pardo Diaz C."/>
            <person name="Kozak K."/>
            <person name="Martin S."/>
            <person name="Jiggins C."/>
            <person name="Moest M."/>
            <person name="Warren A I."/>
            <person name="Byers J.R.P. K."/>
            <person name="Montejo-Kovacevich G."/>
            <person name="Yen C E."/>
        </authorList>
    </citation>
    <scope>NUCLEOTIDE SEQUENCE [LARGE SCALE GENOMIC DNA]</scope>
</reference>
<gene>
    <name evidence="2" type="ORF">APLA_LOCUS6210</name>
</gene>